<evidence type="ECO:0000313" key="1">
    <source>
        <dbReference type="EMBL" id="KAK3928238.1"/>
    </source>
</evidence>
<keyword evidence="2" id="KW-1185">Reference proteome</keyword>
<reference evidence="1" key="2">
    <citation type="journal article" date="2023" name="BMC Genomics">
        <title>Pest status, molecular evolution, and epigenetic factors derived from the genome assembly of Frankliniella fusca, a thysanopteran phytovirus vector.</title>
        <authorList>
            <person name="Catto M.A."/>
            <person name="Labadie P.E."/>
            <person name="Jacobson A.L."/>
            <person name="Kennedy G.G."/>
            <person name="Srinivasan R."/>
            <person name="Hunt B.G."/>
        </authorList>
    </citation>
    <scope>NUCLEOTIDE SEQUENCE</scope>
    <source>
        <strain evidence="1">PL_HMW_Pooled</strain>
    </source>
</reference>
<comment type="caution">
    <text evidence="1">The sequence shown here is derived from an EMBL/GenBank/DDBJ whole genome shotgun (WGS) entry which is preliminary data.</text>
</comment>
<gene>
    <name evidence="1" type="ORF">KUF71_000508</name>
</gene>
<dbReference type="Proteomes" id="UP001219518">
    <property type="component" value="Unassembled WGS sequence"/>
</dbReference>
<dbReference type="EMBL" id="JAHWGI010001324">
    <property type="protein sequence ID" value="KAK3928238.1"/>
    <property type="molecule type" value="Genomic_DNA"/>
</dbReference>
<sequence>METLITSKARSCEGVKRKQDATRAGSYVCCTPKSYQPPLLCALTTDLHSRLGCREEIDLLNSFGLLVSYHEAKCHEFSVASHKRGNEGVVSEAQRAPLAFTHYVFDNFDHDPATLDRHDTVHILGAQRIVTPLTAGTEVKIPCVPRRPLPSWATQIAQDLDK</sequence>
<proteinExistence type="predicted"/>
<evidence type="ECO:0000313" key="2">
    <source>
        <dbReference type="Proteomes" id="UP001219518"/>
    </source>
</evidence>
<reference evidence="1" key="1">
    <citation type="submission" date="2021-07" db="EMBL/GenBank/DDBJ databases">
        <authorList>
            <person name="Catto M.A."/>
            <person name="Jacobson A."/>
            <person name="Kennedy G."/>
            <person name="Labadie P."/>
            <person name="Hunt B.G."/>
            <person name="Srinivasan R."/>
        </authorList>
    </citation>
    <scope>NUCLEOTIDE SEQUENCE</scope>
    <source>
        <strain evidence="1">PL_HMW_Pooled</strain>
        <tissue evidence="1">Head</tissue>
    </source>
</reference>
<organism evidence="1 2">
    <name type="scientific">Frankliniella fusca</name>
    <dbReference type="NCBI Taxonomy" id="407009"/>
    <lineage>
        <taxon>Eukaryota</taxon>
        <taxon>Metazoa</taxon>
        <taxon>Ecdysozoa</taxon>
        <taxon>Arthropoda</taxon>
        <taxon>Hexapoda</taxon>
        <taxon>Insecta</taxon>
        <taxon>Pterygota</taxon>
        <taxon>Neoptera</taxon>
        <taxon>Paraneoptera</taxon>
        <taxon>Thysanoptera</taxon>
        <taxon>Terebrantia</taxon>
        <taxon>Thripoidea</taxon>
        <taxon>Thripidae</taxon>
        <taxon>Frankliniella</taxon>
    </lineage>
</organism>
<protein>
    <submittedName>
        <fullName evidence="1">O-succinylbenzoate synthase</fullName>
    </submittedName>
</protein>
<name>A0AAE1HVM5_9NEOP</name>
<accession>A0AAE1HVM5</accession>
<dbReference type="AlphaFoldDB" id="A0AAE1HVM5"/>